<protein>
    <submittedName>
        <fullName evidence="1">Uncharacterized protein</fullName>
    </submittedName>
</protein>
<proteinExistence type="predicted"/>
<gene>
    <name evidence="1" type="ORF">ACHAXA_011009</name>
</gene>
<accession>A0ABD3RHW5</accession>
<reference evidence="1 2" key="1">
    <citation type="submission" date="2024-10" db="EMBL/GenBank/DDBJ databases">
        <title>Updated reference genomes for cyclostephanoid diatoms.</title>
        <authorList>
            <person name="Roberts W.R."/>
            <person name="Alverson A.J."/>
        </authorList>
    </citation>
    <scope>NUCLEOTIDE SEQUENCE [LARGE SCALE GENOMIC DNA]</scope>
    <source>
        <strain evidence="1 2">AJA228-03</strain>
    </source>
</reference>
<dbReference type="AlphaFoldDB" id="A0ABD3RHW5"/>
<name>A0ABD3RHW5_9STRA</name>
<dbReference type="Proteomes" id="UP001530377">
    <property type="component" value="Unassembled WGS sequence"/>
</dbReference>
<keyword evidence="2" id="KW-1185">Reference proteome</keyword>
<evidence type="ECO:0000313" key="1">
    <source>
        <dbReference type="EMBL" id="KAL3807075.1"/>
    </source>
</evidence>
<sequence>MDPMSRVHGTIVVTTESRAILDLAIAAKNYTGFPFKVIANDQDVAQDTGNVGTIKNNNAGDDVMYSTFTSIQMQLMTGDTIGICCSNFHKLISIFLGNGYGEGSFNNFECLQENENPAYRVCCKWTNTQVSIIPSGNKHLMNTRYQQM</sequence>
<dbReference type="EMBL" id="JALLPB020000675">
    <property type="protein sequence ID" value="KAL3807075.1"/>
    <property type="molecule type" value="Genomic_DNA"/>
</dbReference>
<evidence type="ECO:0000313" key="2">
    <source>
        <dbReference type="Proteomes" id="UP001530377"/>
    </source>
</evidence>
<organism evidence="1 2">
    <name type="scientific">Cyclostephanos tholiformis</name>
    <dbReference type="NCBI Taxonomy" id="382380"/>
    <lineage>
        <taxon>Eukaryota</taxon>
        <taxon>Sar</taxon>
        <taxon>Stramenopiles</taxon>
        <taxon>Ochrophyta</taxon>
        <taxon>Bacillariophyta</taxon>
        <taxon>Coscinodiscophyceae</taxon>
        <taxon>Thalassiosirophycidae</taxon>
        <taxon>Stephanodiscales</taxon>
        <taxon>Stephanodiscaceae</taxon>
        <taxon>Cyclostephanos</taxon>
    </lineage>
</organism>
<comment type="caution">
    <text evidence="1">The sequence shown here is derived from an EMBL/GenBank/DDBJ whole genome shotgun (WGS) entry which is preliminary data.</text>
</comment>